<dbReference type="EMBL" id="CP136862">
    <property type="protein sequence ID" value="WOJ89850.1"/>
    <property type="molecule type" value="Genomic_DNA"/>
</dbReference>
<protein>
    <submittedName>
        <fullName evidence="1">Uncharacterized protein</fullName>
    </submittedName>
</protein>
<proteinExistence type="predicted"/>
<evidence type="ECO:0000313" key="2">
    <source>
        <dbReference type="Proteomes" id="UP001626536"/>
    </source>
</evidence>
<name>A0ABZ0HU34_9HYPH</name>
<reference evidence="1 2" key="1">
    <citation type="submission" date="2023-10" db="EMBL/GenBank/DDBJ databases">
        <title>Novel methanotroph of the genus Methylocapsa from a subarctic wetland.</title>
        <authorList>
            <person name="Belova S.E."/>
            <person name="Oshkin I.Y."/>
            <person name="Miroshnikov K."/>
            <person name="Dedysh S.N."/>
        </authorList>
    </citation>
    <scope>NUCLEOTIDE SEQUENCE [LARGE SCALE GENOMIC DNA]</scope>
    <source>
        <strain evidence="1 2">RX1</strain>
    </source>
</reference>
<dbReference type="RefSeq" id="WP_407339296.1">
    <property type="nucleotide sequence ID" value="NZ_CP136862.1"/>
</dbReference>
<accession>A0ABZ0HU34</accession>
<sequence length="57" mass="6065">MKAAYDAAMAASLIASQIARHPLVETLSSEAQEKLQASGELAAKLNKGFAEMYGRPQ</sequence>
<keyword evidence="2" id="KW-1185">Reference proteome</keyword>
<organism evidence="1 2">
    <name type="scientific">Methylocapsa polymorpha</name>
    <dbReference type="NCBI Taxonomy" id="3080828"/>
    <lineage>
        <taxon>Bacteria</taxon>
        <taxon>Pseudomonadati</taxon>
        <taxon>Pseudomonadota</taxon>
        <taxon>Alphaproteobacteria</taxon>
        <taxon>Hyphomicrobiales</taxon>
        <taxon>Beijerinckiaceae</taxon>
        <taxon>Methylocapsa</taxon>
    </lineage>
</organism>
<evidence type="ECO:0000313" key="1">
    <source>
        <dbReference type="EMBL" id="WOJ89850.1"/>
    </source>
</evidence>
<gene>
    <name evidence="1" type="ORF">RZS28_00605</name>
</gene>
<dbReference type="Proteomes" id="UP001626536">
    <property type="component" value="Chromosome"/>
</dbReference>